<dbReference type="InterPro" id="IPR050281">
    <property type="entry name" value="Flavin_monoamine_oxidase"/>
</dbReference>
<protein>
    <submittedName>
        <fullName evidence="5">Histone demethylase</fullName>
    </submittedName>
</protein>
<dbReference type="GO" id="GO:0016491">
    <property type="term" value="F:oxidoreductase activity"/>
    <property type="evidence" value="ECO:0007669"/>
    <property type="project" value="InterPro"/>
</dbReference>
<comment type="similarity">
    <text evidence="1">Belongs to the flavin monoamine oxidase family.</text>
</comment>
<evidence type="ECO:0000256" key="2">
    <source>
        <dbReference type="SAM" id="MobiDB-lite"/>
    </source>
</evidence>
<dbReference type="Pfam" id="PF01593">
    <property type="entry name" value="Amino_oxidase"/>
    <property type="match status" value="1"/>
</dbReference>
<dbReference type="InterPro" id="IPR036388">
    <property type="entry name" value="WH-like_DNA-bd_sf"/>
</dbReference>
<dbReference type="Gene3D" id="1.10.10.10">
    <property type="entry name" value="Winged helix-like DNA-binding domain superfamily/Winged helix DNA-binding domain"/>
    <property type="match status" value="1"/>
</dbReference>
<keyword evidence="5" id="KW-0489">Methyltransferase</keyword>
<proteinExistence type="inferred from homology"/>
<dbReference type="InterPro" id="IPR001606">
    <property type="entry name" value="ARID_dom"/>
</dbReference>
<dbReference type="SMART" id="SM00501">
    <property type="entry name" value="BRIGHT"/>
    <property type="match status" value="1"/>
</dbReference>
<dbReference type="OMA" id="NIMSENT"/>
<evidence type="ECO:0000313" key="6">
    <source>
        <dbReference type="Proteomes" id="UP000002009"/>
    </source>
</evidence>
<dbReference type="RefSeq" id="XP_002504631.1">
    <property type="nucleotide sequence ID" value="XM_002504585.1"/>
</dbReference>
<keyword evidence="5" id="KW-0808">Transferase</keyword>
<dbReference type="Gene3D" id="3.50.50.60">
    <property type="entry name" value="FAD/NAD(P)-binding domain"/>
    <property type="match status" value="1"/>
</dbReference>
<dbReference type="InParanoid" id="C1ECE7"/>
<feature type="compositionally biased region" description="Gly residues" evidence="2">
    <location>
        <begin position="1"/>
        <end position="11"/>
    </location>
</feature>
<evidence type="ECO:0000313" key="5">
    <source>
        <dbReference type="EMBL" id="ACO65889.1"/>
    </source>
</evidence>
<dbReference type="InterPro" id="IPR009057">
    <property type="entry name" value="Homeodomain-like_sf"/>
</dbReference>
<evidence type="ECO:0000259" key="4">
    <source>
        <dbReference type="PROSITE" id="PS51011"/>
    </source>
</evidence>
<dbReference type="InterPro" id="IPR036431">
    <property type="entry name" value="ARID_dom_sf"/>
</dbReference>
<dbReference type="Gene3D" id="1.10.150.60">
    <property type="entry name" value="ARID DNA-binding domain"/>
    <property type="match status" value="1"/>
</dbReference>
<dbReference type="InterPro" id="IPR036188">
    <property type="entry name" value="FAD/NAD-bd_sf"/>
</dbReference>
<dbReference type="Pfam" id="PF01388">
    <property type="entry name" value="ARID"/>
    <property type="match status" value="1"/>
</dbReference>
<dbReference type="PROSITE" id="PS50934">
    <property type="entry name" value="SWIRM"/>
    <property type="match status" value="1"/>
</dbReference>
<dbReference type="eggNOG" id="KOG0029">
    <property type="taxonomic scope" value="Eukaryota"/>
</dbReference>
<dbReference type="AlphaFoldDB" id="C1ECE7"/>
<dbReference type="PANTHER" id="PTHR10742:SF373">
    <property type="entry name" value="LYSINE-SPECIFIC HISTONE DEMETHYLASE 1 HOMOLOG 2"/>
    <property type="match status" value="1"/>
</dbReference>
<accession>C1ECE7</accession>
<dbReference type="GO" id="GO:0008168">
    <property type="term" value="F:methyltransferase activity"/>
    <property type="evidence" value="ECO:0007669"/>
    <property type="project" value="UniProtKB-KW"/>
</dbReference>
<dbReference type="InterPro" id="IPR002937">
    <property type="entry name" value="Amino_oxidase"/>
</dbReference>
<dbReference type="InterPro" id="IPR007526">
    <property type="entry name" value="SWIRM"/>
</dbReference>
<dbReference type="STRING" id="296587.C1ECE7"/>
<dbReference type="SUPFAM" id="SSF54373">
    <property type="entry name" value="FAD-linked reductases, C-terminal domain"/>
    <property type="match status" value="1"/>
</dbReference>
<dbReference type="KEGG" id="mis:MICPUN_61392"/>
<feature type="domain" description="ARID" evidence="4">
    <location>
        <begin position="79"/>
        <end position="173"/>
    </location>
</feature>
<name>C1ECE7_MICCC</name>
<dbReference type="GO" id="GO:0003677">
    <property type="term" value="F:DNA binding"/>
    <property type="evidence" value="ECO:0007669"/>
    <property type="project" value="InterPro"/>
</dbReference>
<gene>
    <name evidence="5" type="ORF">MICPUN_61392</name>
</gene>
<keyword evidence="6" id="KW-1185">Reference proteome</keyword>
<dbReference type="PANTHER" id="PTHR10742">
    <property type="entry name" value="FLAVIN MONOAMINE OXIDASE"/>
    <property type="match status" value="1"/>
</dbReference>
<sequence length="827" mass="90689">MGRGSGQGHSGGMTLPVNAGVNGDTVAKAPRRITPQAVVDDDVATGSLGRRARQPSAKALDAVPDKRARLDDTPRNGHGAHDDPFMLELRAFFQEKLDGRVLVVPKFCRHPLDLGHVYREVVARGGYKAVCDNRRWKEVCATLGHDLTGQTSAGFQMRQNYERCLLEYEFAEHGRSLELVPDAIANNREWAAKWNRTRPAGDTGRGPAPDAGLGPTPPLVNLNLDKARFNAAYNMDDADERRTAHTLGLYDAVEPFELSFLFPGADLGVYITVRNSVLCRWRANPNAYVSVEQACGWFMPKHRAVVHCAHRFLTVAGYINFGVGFTGNYPAPGASKGTVVVVGAGFAGLAAARQLQCLGHRCVVVEARDRAGGRVWTERLEGIDPETNERVVAACEMGGSVLTGADGNPVAVIAKQMALPFWKIRDECPLYLEDGEPVDADTDKRVFREFEDCMNEVGEKRNQLTETDEHGADHLSLGRELERTWAEKARAGNKPQIETDLFNWHLANLEFANADRLEVLSLGQWDQDDPYDFDGDHVWLPGGNVRLVSAMARELPIFYGHAVTSVEYPAAVGADPQLEGPAEPVKDREGRAHEGVVVTCKNGREFRADAALVTVPLGVLKKGSVQFEPPLPERKSRAIDALGFGVLDKVILLFPKPFWDMSVDTFGYVARGDRDRRGRFFMFYNYAKTDEHDLSGGAVLIALVSGEAALEFERSGVANAVAETMTVLRRIYEKRGVTVPDPIDSKCACWGTDEFAYGSYSNISVGATGEDYDALAEPVGDGLFFAGEATMRRHPATMHGAFLSGMREAARISEKMRELNKAGKLAR</sequence>
<dbReference type="CDD" id="cd16100">
    <property type="entry name" value="ARID"/>
    <property type="match status" value="1"/>
</dbReference>
<dbReference type="GeneID" id="8246178"/>
<dbReference type="SUPFAM" id="SSF46774">
    <property type="entry name" value="ARID-like"/>
    <property type="match status" value="1"/>
</dbReference>
<dbReference type="GO" id="GO:0032259">
    <property type="term" value="P:methylation"/>
    <property type="evidence" value="ECO:0007669"/>
    <property type="project" value="UniProtKB-KW"/>
</dbReference>
<dbReference type="Gene3D" id="3.90.660.10">
    <property type="match status" value="1"/>
</dbReference>
<dbReference type="SUPFAM" id="SSF46689">
    <property type="entry name" value="Homeodomain-like"/>
    <property type="match status" value="1"/>
</dbReference>
<organism evidence="5 6">
    <name type="scientific">Micromonas commoda (strain RCC299 / NOUM17 / CCMP2709)</name>
    <name type="common">Picoplanktonic green alga</name>
    <dbReference type="NCBI Taxonomy" id="296587"/>
    <lineage>
        <taxon>Eukaryota</taxon>
        <taxon>Viridiplantae</taxon>
        <taxon>Chlorophyta</taxon>
        <taxon>Mamiellophyceae</taxon>
        <taxon>Mamiellales</taxon>
        <taxon>Mamiellaceae</taxon>
        <taxon>Micromonas</taxon>
    </lineage>
</organism>
<evidence type="ECO:0000259" key="3">
    <source>
        <dbReference type="PROSITE" id="PS50934"/>
    </source>
</evidence>
<evidence type="ECO:0000256" key="1">
    <source>
        <dbReference type="ARBA" id="ARBA00005995"/>
    </source>
</evidence>
<dbReference type="Proteomes" id="UP000002009">
    <property type="component" value="Chromosome 9"/>
</dbReference>
<dbReference type="Pfam" id="PF04433">
    <property type="entry name" value="SWIRM"/>
    <property type="match status" value="1"/>
</dbReference>
<dbReference type="SMART" id="SM01014">
    <property type="entry name" value="ARID"/>
    <property type="match status" value="1"/>
</dbReference>
<reference evidence="5 6" key="1">
    <citation type="journal article" date="2009" name="Science">
        <title>Green evolution and dynamic adaptations revealed by genomes of the marine picoeukaryotes Micromonas.</title>
        <authorList>
            <person name="Worden A.Z."/>
            <person name="Lee J.H."/>
            <person name="Mock T."/>
            <person name="Rouze P."/>
            <person name="Simmons M.P."/>
            <person name="Aerts A.L."/>
            <person name="Allen A.E."/>
            <person name="Cuvelier M.L."/>
            <person name="Derelle E."/>
            <person name="Everett M.V."/>
            <person name="Foulon E."/>
            <person name="Grimwood J."/>
            <person name="Gundlach H."/>
            <person name="Henrissat B."/>
            <person name="Napoli C."/>
            <person name="McDonald S.M."/>
            <person name="Parker M.S."/>
            <person name="Rombauts S."/>
            <person name="Salamov A."/>
            <person name="Von Dassow P."/>
            <person name="Badger J.H."/>
            <person name="Coutinho P.M."/>
            <person name="Demir E."/>
            <person name="Dubchak I."/>
            <person name="Gentemann C."/>
            <person name="Eikrem W."/>
            <person name="Gready J.E."/>
            <person name="John U."/>
            <person name="Lanier W."/>
            <person name="Lindquist E.A."/>
            <person name="Lucas S."/>
            <person name="Mayer K.F."/>
            <person name="Moreau H."/>
            <person name="Not F."/>
            <person name="Otillar R."/>
            <person name="Panaud O."/>
            <person name="Pangilinan J."/>
            <person name="Paulsen I."/>
            <person name="Piegu B."/>
            <person name="Poliakov A."/>
            <person name="Robbens S."/>
            <person name="Schmutz J."/>
            <person name="Toulza E."/>
            <person name="Wyss T."/>
            <person name="Zelensky A."/>
            <person name="Zhou K."/>
            <person name="Armbrust E.V."/>
            <person name="Bhattacharya D."/>
            <person name="Goodenough U.W."/>
            <person name="Van de Peer Y."/>
            <person name="Grigoriev I.V."/>
        </authorList>
    </citation>
    <scope>NUCLEOTIDE SEQUENCE [LARGE SCALE GENOMIC DNA]</scope>
    <source>
        <strain evidence="6">RCC299 / NOUM17</strain>
    </source>
</reference>
<feature type="region of interest" description="Disordered" evidence="2">
    <location>
        <begin position="1"/>
        <end position="81"/>
    </location>
</feature>
<feature type="compositionally biased region" description="Basic and acidic residues" evidence="2">
    <location>
        <begin position="63"/>
        <end position="81"/>
    </location>
</feature>
<dbReference type="OrthoDB" id="2219495at2759"/>
<dbReference type="SUPFAM" id="SSF51905">
    <property type="entry name" value="FAD/NAD(P)-binding domain"/>
    <property type="match status" value="1"/>
</dbReference>
<dbReference type="eggNOG" id="KOG2510">
    <property type="taxonomic scope" value="Eukaryota"/>
</dbReference>
<dbReference type="PROSITE" id="PS51011">
    <property type="entry name" value="ARID"/>
    <property type="match status" value="1"/>
</dbReference>
<dbReference type="FunCoup" id="C1ECE7">
    <property type="interactions" value="1904"/>
</dbReference>
<dbReference type="EMBL" id="CP001329">
    <property type="protein sequence ID" value="ACO65889.1"/>
    <property type="molecule type" value="Genomic_DNA"/>
</dbReference>
<feature type="domain" description="SWIRM" evidence="3">
    <location>
        <begin position="269"/>
        <end position="330"/>
    </location>
</feature>